<protein>
    <submittedName>
        <fullName evidence="2">Uncharacterized protein</fullName>
    </submittedName>
</protein>
<comment type="caution">
    <text evidence="2">The sequence shown here is derived from an EMBL/GenBank/DDBJ whole genome shotgun (WGS) entry which is preliminary data.</text>
</comment>
<feature type="region of interest" description="Disordered" evidence="1">
    <location>
        <begin position="1"/>
        <end position="27"/>
    </location>
</feature>
<evidence type="ECO:0000313" key="2">
    <source>
        <dbReference type="EMBL" id="GAA1770920.1"/>
    </source>
</evidence>
<gene>
    <name evidence="2" type="ORF">GCM10009810_31110</name>
</gene>
<keyword evidence="3" id="KW-1185">Reference proteome</keyword>
<reference evidence="3" key="1">
    <citation type="journal article" date="2019" name="Int. J. Syst. Evol. Microbiol.">
        <title>The Global Catalogue of Microorganisms (GCM) 10K type strain sequencing project: providing services to taxonomists for standard genome sequencing and annotation.</title>
        <authorList>
            <consortium name="The Broad Institute Genomics Platform"/>
            <consortium name="The Broad Institute Genome Sequencing Center for Infectious Disease"/>
            <person name="Wu L."/>
            <person name="Ma J."/>
        </authorList>
    </citation>
    <scope>NUCLEOTIDE SEQUENCE [LARGE SCALE GENOMIC DNA]</scope>
    <source>
        <strain evidence="3">JCM 15591</strain>
    </source>
</reference>
<name>A0ABP4X5J4_9MICO</name>
<accession>A0ABP4X5J4</accession>
<dbReference type="Proteomes" id="UP001501475">
    <property type="component" value="Unassembled WGS sequence"/>
</dbReference>
<proteinExistence type="predicted"/>
<dbReference type="EMBL" id="BAAAPN010000079">
    <property type="protein sequence ID" value="GAA1770920.1"/>
    <property type="molecule type" value="Genomic_DNA"/>
</dbReference>
<organism evidence="2 3">
    <name type="scientific">Nostocoides vanveenii</name>
    <dbReference type="NCBI Taxonomy" id="330835"/>
    <lineage>
        <taxon>Bacteria</taxon>
        <taxon>Bacillati</taxon>
        <taxon>Actinomycetota</taxon>
        <taxon>Actinomycetes</taxon>
        <taxon>Micrococcales</taxon>
        <taxon>Intrasporangiaceae</taxon>
        <taxon>Nostocoides</taxon>
    </lineage>
</organism>
<evidence type="ECO:0000256" key="1">
    <source>
        <dbReference type="SAM" id="MobiDB-lite"/>
    </source>
</evidence>
<evidence type="ECO:0000313" key="3">
    <source>
        <dbReference type="Proteomes" id="UP001501475"/>
    </source>
</evidence>
<sequence length="85" mass="9078">MSVDMGDSEGTQPVSAPASPGAQDRMTLDQEVGHYIEMWKQSVEVQMHFNDIEWRIRGLALTVATFALGAAGVAAKDALESVGSL</sequence>